<comment type="catalytic activity">
    <reaction evidence="1 9">
        <text>D-mannonate = 2-dehydro-3-deoxy-D-gluconate + H2O</text>
        <dbReference type="Rhea" id="RHEA:20097"/>
        <dbReference type="ChEBI" id="CHEBI:15377"/>
        <dbReference type="ChEBI" id="CHEBI:17767"/>
        <dbReference type="ChEBI" id="CHEBI:57990"/>
        <dbReference type="EC" id="4.2.1.8"/>
    </reaction>
</comment>
<dbReference type="HAMAP" id="MF_00106">
    <property type="entry name" value="UxuA"/>
    <property type="match status" value="1"/>
</dbReference>
<sequence>MEETWRWFGPDDAVRLDHIRQAGARGIVTSLHQVPYGEVWTVEEIERRKAALARDPALGLQWRVVESLPVHEKIRRGDADCAPLFASYRQSMRNLAACGVTNICYNFMPVLDWTRTELRHPLPGGGTALRFNAHEYVGFDVFILGRPGAEEGVSPGLLARARAWAEGASEQQKETLLASIMAGLPGAFERYDVAGLRRILAAYGGMTAQDLKNNLRRFLAEVIPTAEELGVSMGMHPDDPPRPLFGLPRIVSTEQDIADLLAMADSPANGLTLCTGSLGAHPANDLPRIAARFADRIHFAHLRNVAKEPDGSFMEADHLGGDTDMVAVVEALLTEQKRRLDAGRPDWRIPFRPDHGHELADDIGKPTFPGYPLIGRLRGLAELRGVMTAVARIKGLPI</sequence>
<evidence type="ECO:0000256" key="4">
    <source>
        <dbReference type="ARBA" id="ARBA00007389"/>
    </source>
</evidence>
<dbReference type="Pfam" id="PF03786">
    <property type="entry name" value="UxuA"/>
    <property type="match status" value="1"/>
</dbReference>
<evidence type="ECO:0000313" key="11">
    <source>
        <dbReference type="Proteomes" id="UP001589789"/>
    </source>
</evidence>
<keyword evidence="6 9" id="KW-0408">Iron</keyword>
<keyword evidence="7 9" id="KW-0464">Manganese</keyword>
<evidence type="ECO:0000256" key="7">
    <source>
        <dbReference type="ARBA" id="ARBA00023211"/>
    </source>
</evidence>
<dbReference type="Proteomes" id="UP001589789">
    <property type="component" value="Unassembled WGS sequence"/>
</dbReference>
<evidence type="ECO:0000256" key="9">
    <source>
        <dbReference type="HAMAP-Rule" id="MF_00106"/>
    </source>
</evidence>
<evidence type="ECO:0000256" key="1">
    <source>
        <dbReference type="ARBA" id="ARBA00001794"/>
    </source>
</evidence>
<keyword evidence="8 9" id="KW-0456">Lyase</keyword>
<evidence type="ECO:0000256" key="8">
    <source>
        <dbReference type="ARBA" id="ARBA00023239"/>
    </source>
</evidence>
<comment type="cofactor">
    <cofactor evidence="9">
        <name>Fe(2+)</name>
        <dbReference type="ChEBI" id="CHEBI:29033"/>
    </cofactor>
    <cofactor evidence="9">
        <name>Mn(2+)</name>
        <dbReference type="ChEBI" id="CHEBI:29035"/>
    </cofactor>
</comment>
<dbReference type="PIRSF" id="PIRSF016049">
    <property type="entry name" value="Man_dehyd"/>
    <property type="match status" value="1"/>
</dbReference>
<dbReference type="InterPro" id="IPR036237">
    <property type="entry name" value="Xyl_isomerase-like_sf"/>
</dbReference>
<dbReference type="PANTHER" id="PTHR30387">
    <property type="entry name" value="MANNONATE DEHYDRATASE"/>
    <property type="match status" value="1"/>
</dbReference>
<dbReference type="EMBL" id="JBHLVZ010000084">
    <property type="protein sequence ID" value="MFC0388466.1"/>
    <property type="molecule type" value="Genomic_DNA"/>
</dbReference>
<name>A0ABV6IYB9_9PROT</name>
<dbReference type="PANTHER" id="PTHR30387:SF2">
    <property type="entry name" value="MANNONATE DEHYDRATASE"/>
    <property type="match status" value="1"/>
</dbReference>
<organism evidence="10 11">
    <name type="scientific">Muricoccus vinaceus</name>
    <dbReference type="NCBI Taxonomy" id="424704"/>
    <lineage>
        <taxon>Bacteria</taxon>
        <taxon>Pseudomonadati</taxon>
        <taxon>Pseudomonadota</taxon>
        <taxon>Alphaproteobacteria</taxon>
        <taxon>Acetobacterales</taxon>
        <taxon>Roseomonadaceae</taxon>
        <taxon>Muricoccus</taxon>
    </lineage>
</organism>
<keyword evidence="11" id="KW-1185">Reference proteome</keyword>
<proteinExistence type="inferred from homology"/>
<evidence type="ECO:0000256" key="3">
    <source>
        <dbReference type="ARBA" id="ARBA00004892"/>
    </source>
</evidence>
<reference evidence="10 11" key="1">
    <citation type="submission" date="2024-09" db="EMBL/GenBank/DDBJ databases">
        <authorList>
            <person name="Sun Q."/>
            <person name="Mori K."/>
        </authorList>
    </citation>
    <scope>NUCLEOTIDE SEQUENCE [LARGE SCALE GENOMIC DNA]</scope>
    <source>
        <strain evidence="10 11">CCM 7468</strain>
    </source>
</reference>
<comment type="similarity">
    <text evidence="4 9">Belongs to the mannonate dehydratase family.</text>
</comment>
<accession>A0ABV6IYB9</accession>
<evidence type="ECO:0000256" key="6">
    <source>
        <dbReference type="ARBA" id="ARBA00023004"/>
    </source>
</evidence>
<protein>
    <recommendedName>
        <fullName evidence="5 9">Mannonate dehydratase</fullName>
        <ecNumber evidence="5 9">4.2.1.8</ecNumber>
    </recommendedName>
    <alternativeName>
        <fullName evidence="9">D-mannonate hydro-lyase</fullName>
    </alternativeName>
</protein>
<evidence type="ECO:0000313" key="10">
    <source>
        <dbReference type="EMBL" id="MFC0388466.1"/>
    </source>
</evidence>
<dbReference type="NCBIfam" id="NF003027">
    <property type="entry name" value="PRK03906.1"/>
    <property type="match status" value="1"/>
</dbReference>
<dbReference type="InterPro" id="IPR004628">
    <property type="entry name" value="Man_deHydtase"/>
</dbReference>
<dbReference type="NCBIfam" id="TIGR00695">
    <property type="entry name" value="uxuA"/>
    <property type="match status" value="1"/>
</dbReference>
<comment type="caution">
    <text evidence="10">The sequence shown here is derived from an EMBL/GenBank/DDBJ whole genome shotgun (WGS) entry which is preliminary data.</text>
</comment>
<dbReference type="Gene3D" id="3.20.20.150">
    <property type="entry name" value="Divalent-metal-dependent TIM barrel enzymes"/>
    <property type="match status" value="1"/>
</dbReference>
<evidence type="ECO:0000256" key="2">
    <source>
        <dbReference type="ARBA" id="ARBA00002713"/>
    </source>
</evidence>
<gene>
    <name evidence="9 10" type="primary">uxuA</name>
    <name evidence="10" type="ORF">ACFFIC_23415</name>
</gene>
<dbReference type="GO" id="GO:0008927">
    <property type="term" value="F:mannonate dehydratase activity"/>
    <property type="evidence" value="ECO:0007669"/>
    <property type="project" value="UniProtKB-EC"/>
</dbReference>
<comment type="function">
    <text evidence="2 9">Catalyzes the dehydration of D-mannonate.</text>
</comment>
<evidence type="ECO:0000256" key="5">
    <source>
        <dbReference type="ARBA" id="ARBA00012927"/>
    </source>
</evidence>
<dbReference type="RefSeq" id="WP_377054908.1">
    <property type="nucleotide sequence ID" value="NZ_JBHLVZ010000084.1"/>
</dbReference>
<dbReference type="SUPFAM" id="SSF51658">
    <property type="entry name" value="Xylose isomerase-like"/>
    <property type="match status" value="1"/>
</dbReference>
<comment type="pathway">
    <text evidence="3 9">Carbohydrate metabolism; pentose and glucuronate interconversion.</text>
</comment>
<dbReference type="EC" id="4.2.1.8" evidence="5 9"/>